<organism evidence="5 6">
    <name type="scientific">Dictyobacter arantiisoli</name>
    <dbReference type="NCBI Taxonomy" id="2014874"/>
    <lineage>
        <taxon>Bacteria</taxon>
        <taxon>Bacillati</taxon>
        <taxon>Chloroflexota</taxon>
        <taxon>Ktedonobacteria</taxon>
        <taxon>Ktedonobacterales</taxon>
        <taxon>Dictyobacteraceae</taxon>
        <taxon>Dictyobacter</taxon>
    </lineage>
</organism>
<comment type="caution">
    <text evidence="5">The sequence shown here is derived from an EMBL/GenBank/DDBJ whole genome shotgun (WGS) entry which is preliminary data.</text>
</comment>
<dbReference type="SUPFAM" id="SSF56112">
    <property type="entry name" value="Protein kinase-like (PK-like)"/>
    <property type="match status" value="1"/>
</dbReference>
<dbReference type="Pfam" id="PF00400">
    <property type="entry name" value="WD40"/>
    <property type="match status" value="2"/>
</dbReference>
<evidence type="ECO:0000259" key="4">
    <source>
        <dbReference type="PROSITE" id="PS50011"/>
    </source>
</evidence>
<dbReference type="PANTHER" id="PTHR44129">
    <property type="entry name" value="WD REPEAT-CONTAINING PROTEIN POP1"/>
    <property type="match status" value="1"/>
</dbReference>
<name>A0A5A5TD44_9CHLR</name>
<dbReference type="InterPro" id="IPR024977">
    <property type="entry name" value="Apc4-like_WD40_dom"/>
</dbReference>
<dbReference type="InterPro" id="IPR050349">
    <property type="entry name" value="WD_LIS1/nudF_dynein_reg"/>
</dbReference>
<evidence type="ECO:0000313" key="5">
    <source>
        <dbReference type="EMBL" id="GCF09451.1"/>
    </source>
</evidence>
<dbReference type="Gene3D" id="1.10.510.10">
    <property type="entry name" value="Transferase(Phosphotransferase) domain 1"/>
    <property type="match status" value="1"/>
</dbReference>
<feature type="domain" description="Protein kinase" evidence="4">
    <location>
        <begin position="47"/>
        <end position="292"/>
    </location>
</feature>
<protein>
    <recommendedName>
        <fullName evidence="4">Protein kinase domain-containing protein</fullName>
    </recommendedName>
</protein>
<dbReference type="GO" id="GO:0004672">
    <property type="term" value="F:protein kinase activity"/>
    <property type="evidence" value="ECO:0007669"/>
    <property type="project" value="InterPro"/>
</dbReference>
<dbReference type="PROSITE" id="PS00678">
    <property type="entry name" value="WD_REPEATS_1"/>
    <property type="match status" value="1"/>
</dbReference>
<dbReference type="PROSITE" id="PS50011">
    <property type="entry name" value="PROTEIN_KINASE_DOM"/>
    <property type="match status" value="1"/>
</dbReference>
<evidence type="ECO:0000256" key="2">
    <source>
        <dbReference type="ARBA" id="ARBA00022737"/>
    </source>
</evidence>
<dbReference type="SUPFAM" id="SSF50978">
    <property type="entry name" value="WD40 repeat-like"/>
    <property type="match status" value="1"/>
</dbReference>
<dbReference type="EMBL" id="BIXY01000043">
    <property type="protein sequence ID" value="GCF09451.1"/>
    <property type="molecule type" value="Genomic_DNA"/>
</dbReference>
<sequence>MAELQLVTNVCLNPQTHHPVADTARGNLVCAVPACGFLVAGALIDSWQVSVLLRQGELFDLYLATNRNDLFSGRSGMLVRVIKQANPQALVQLKNIFSMQHPAIHPLIKVGWTGYGKQLFLLSPFEERGSLARFVGSESHLALPILLSFVRQIVDALNYAHAHNIVHGRLKPENCLITTPKTIQVADFFYASPIFMDKQRAVTAVLAPEQLLARKEPATDQYELALLIYRLLSGKHPFPGSMAGQEPYVPLSFTRPDLPHQLDQVLELALAPLPEHRFYTLESFFVALQSALNLSISSASLEETSLGVNSQNLNLDQRLMPKMPSLPLPRVEFAMPQQVESLCRLAGHSAPVEGLCWAASGNNMVSLVKQSLHFWRINQRGGVPIKTVLEKEGHMLSVHWSSDNMTVATTTTTGMVRLWNNPYDMSSLTTPRSGWHAHEGRCSALSWSADAARLLTGGDDGYLRFWDASTGKNIGGWRAHAPGGITAVEWLPDNRLVASGGEDHLIHIWRASNGARQATCRAHTDEIRALAWSPDGSLLASYAGPQDLRICLWNSRTGELLAECTGPQGEVKGLFWAADGSWCAAISLDGLLHCWATRSPQGQIQSQTIALPGIPVAAAYLTEQKKLAVALSDRLVYILRLS</sequence>
<dbReference type="RefSeq" id="WP_149402390.1">
    <property type="nucleotide sequence ID" value="NZ_BIXY01000043.1"/>
</dbReference>
<dbReference type="OrthoDB" id="583109at2"/>
<dbReference type="Gene3D" id="2.130.10.10">
    <property type="entry name" value="YVTN repeat-like/Quinoprotein amine dehydrogenase"/>
    <property type="match status" value="2"/>
</dbReference>
<accession>A0A5A5TD44</accession>
<keyword evidence="2" id="KW-0677">Repeat</keyword>
<feature type="repeat" description="WD" evidence="3">
    <location>
        <begin position="485"/>
        <end position="519"/>
    </location>
</feature>
<keyword evidence="1 3" id="KW-0853">WD repeat</keyword>
<dbReference type="CDD" id="cd00200">
    <property type="entry name" value="WD40"/>
    <property type="match status" value="1"/>
</dbReference>
<dbReference type="PROSITE" id="PS50294">
    <property type="entry name" value="WD_REPEATS_REGION"/>
    <property type="match status" value="1"/>
</dbReference>
<dbReference type="AlphaFoldDB" id="A0A5A5TD44"/>
<feature type="repeat" description="WD" evidence="3">
    <location>
        <begin position="435"/>
        <end position="476"/>
    </location>
</feature>
<dbReference type="InterPro" id="IPR001680">
    <property type="entry name" value="WD40_rpt"/>
</dbReference>
<dbReference type="InterPro" id="IPR000719">
    <property type="entry name" value="Prot_kinase_dom"/>
</dbReference>
<dbReference type="SMART" id="SM00320">
    <property type="entry name" value="WD40"/>
    <property type="match status" value="6"/>
</dbReference>
<evidence type="ECO:0000256" key="1">
    <source>
        <dbReference type="ARBA" id="ARBA00022574"/>
    </source>
</evidence>
<evidence type="ECO:0000256" key="3">
    <source>
        <dbReference type="PROSITE-ProRule" id="PRU00221"/>
    </source>
</evidence>
<proteinExistence type="predicted"/>
<dbReference type="GO" id="GO:0005524">
    <property type="term" value="F:ATP binding"/>
    <property type="evidence" value="ECO:0007669"/>
    <property type="project" value="InterPro"/>
</dbReference>
<evidence type="ECO:0000313" key="6">
    <source>
        <dbReference type="Proteomes" id="UP000322530"/>
    </source>
</evidence>
<reference evidence="5 6" key="1">
    <citation type="submission" date="2019-01" db="EMBL/GenBank/DDBJ databases">
        <title>Draft genome sequence of Dictyobacter sp. Uno17.</title>
        <authorList>
            <person name="Wang C.M."/>
            <person name="Zheng Y."/>
            <person name="Sakai Y."/>
            <person name="Abe K."/>
            <person name="Yokota A."/>
            <person name="Yabe S."/>
        </authorList>
    </citation>
    <scope>NUCLEOTIDE SEQUENCE [LARGE SCALE GENOMIC DNA]</scope>
    <source>
        <strain evidence="5 6">Uno17</strain>
    </source>
</reference>
<keyword evidence="6" id="KW-1185">Reference proteome</keyword>
<dbReference type="Proteomes" id="UP000322530">
    <property type="component" value="Unassembled WGS sequence"/>
</dbReference>
<gene>
    <name evidence="5" type="ORF">KDI_30150</name>
</gene>
<dbReference type="InterPro" id="IPR019775">
    <property type="entry name" value="WD40_repeat_CS"/>
</dbReference>
<dbReference type="InterPro" id="IPR011009">
    <property type="entry name" value="Kinase-like_dom_sf"/>
</dbReference>
<dbReference type="InterPro" id="IPR015943">
    <property type="entry name" value="WD40/YVTN_repeat-like_dom_sf"/>
</dbReference>
<dbReference type="Pfam" id="PF00069">
    <property type="entry name" value="Pkinase"/>
    <property type="match status" value="1"/>
</dbReference>
<dbReference type="Pfam" id="PF12894">
    <property type="entry name" value="ANAPC4_WD40"/>
    <property type="match status" value="1"/>
</dbReference>
<dbReference type="InterPro" id="IPR036322">
    <property type="entry name" value="WD40_repeat_dom_sf"/>
</dbReference>
<dbReference type="PROSITE" id="PS50082">
    <property type="entry name" value="WD_REPEATS_2"/>
    <property type="match status" value="2"/>
</dbReference>